<evidence type="ECO:0000256" key="1">
    <source>
        <dbReference type="SAM" id="MobiDB-lite"/>
    </source>
</evidence>
<dbReference type="SUPFAM" id="SSF47598">
    <property type="entry name" value="Ribbon-helix-helix"/>
    <property type="match status" value="1"/>
</dbReference>
<dbReference type="Proteomes" id="UP000265366">
    <property type="component" value="Unassembled WGS sequence"/>
</dbReference>
<dbReference type="AlphaFoldDB" id="A0A3A1P155"/>
<keyword evidence="3" id="KW-1185">Reference proteome</keyword>
<dbReference type="GO" id="GO:0006355">
    <property type="term" value="P:regulation of DNA-templated transcription"/>
    <property type="evidence" value="ECO:0007669"/>
    <property type="project" value="InterPro"/>
</dbReference>
<dbReference type="RefSeq" id="WP_119593645.1">
    <property type="nucleotide sequence ID" value="NZ_QXFM01000117.1"/>
</dbReference>
<proteinExistence type="predicted"/>
<dbReference type="InterPro" id="IPR013321">
    <property type="entry name" value="Arc_rbn_hlx_hlx"/>
</dbReference>
<dbReference type="EMBL" id="QXFM01000117">
    <property type="protein sequence ID" value="RIV82656.1"/>
    <property type="molecule type" value="Genomic_DNA"/>
</dbReference>
<evidence type="ECO:0000313" key="2">
    <source>
        <dbReference type="EMBL" id="RIV82656.1"/>
    </source>
</evidence>
<dbReference type="InterPro" id="IPR010985">
    <property type="entry name" value="Ribbon_hlx_hlx"/>
</dbReference>
<dbReference type="Gene3D" id="1.10.1220.10">
    <property type="entry name" value="Met repressor-like"/>
    <property type="match status" value="1"/>
</dbReference>
<protein>
    <submittedName>
        <fullName evidence="2">Uncharacterized protein</fullName>
    </submittedName>
</protein>
<comment type="caution">
    <text evidence="2">The sequence shown here is derived from an EMBL/GenBank/DDBJ whole genome shotgun (WGS) entry which is preliminary data.</text>
</comment>
<dbReference type="OrthoDB" id="7363380at2"/>
<accession>A0A3A1P155</accession>
<name>A0A3A1P155_9SPHN</name>
<reference evidence="2 3" key="1">
    <citation type="submission" date="2018-08" db="EMBL/GenBank/DDBJ databases">
        <title>Erythrobacter zhengii sp.nov., a bacterium isolated from deep-sea sediment.</title>
        <authorList>
            <person name="Fang C."/>
            <person name="Wu Y.-H."/>
            <person name="Sun C."/>
            <person name="Wang H."/>
            <person name="Cheng H."/>
            <person name="Meng F.-X."/>
            <person name="Wang C.-S."/>
            <person name="Xu X.-W."/>
        </authorList>
    </citation>
    <scope>NUCLEOTIDE SEQUENCE [LARGE SCALE GENOMIC DNA]</scope>
    <source>
        <strain evidence="2 3">CCTCC AB 2015396</strain>
    </source>
</reference>
<organism evidence="2 3">
    <name type="scientific">Aurantiacibacter xanthus</name>
    <dbReference type="NCBI Taxonomy" id="1784712"/>
    <lineage>
        <taxon>Bacteria</taxon>
        <taxon>Pseudomonadati</taxon>
        <taxon>Pseudomonadota</taxon>
        <taxon>Alphaproteobacteria</taxon>
        <taxon>Sphingomonadales</taxon>
        <taxon>Erythrobacteraceae</taxon>
        <taxon>Aurantiacibacter</taxon>
    </lineage>
</organism>
<evidence type="ECO:0000313" key="3">
    <source>
        <dbReference type="Proteomes" id="UP000265366"/>
    </source>
</evidence>
<gene>
    <name evidence="2" type="ORF">D2V17_15195</name>
</gene>
<feature type="region of interest" description="Disordered" evidence="1">
    <location>
        <begin position="1"/>
        <end position="22"/>
    </location>
</feature>
<sequence length="63" mass="7005">MARSQPVASDDESDQEPEKGVSLNFKVSPEFKKQFKGFAVAQGISMTDLLKNGFALSKKERQK</sequence>